<dbReference type="Proteomes" id="UP000718451">
    <property type="component" value="Unassembled WGS sequence"/>
</dbReference>
<reference evidence="2 3" key="1">
    <citation type="submission" date="2020-04" db="EMBL/GenBank/DDBJ databases">
        <authorList>
            <person name="Yoon J."/>
        </authorList>
    </citation>
    <scope>NUCLEOTIDE SEQUENCE [LARGE SCALE GENOMIC DNA]</scope>
    <source>
        <strain evidence="2 3">DJ-13</strain>
    </source>
</reference>
<dbReference type="RefSeq" id="WP_168552595.1">
    <property type="nucleotide sequence ID" value="NZ_JAAWWL010000002.1"/>
</dbReference>
<name>A0ABX1GR28_9FLAO</name>
<dbReference type="PROSITE" id="PS51257">
    <property type="entry name" value="PROKAR_LIPOPROTEIN"/>
    <property type="match status" value="1"/>
</dbReference>
<dbReference type="EMBL" id="JAAWWL010000002">
    <property type="protein sequence ID" value="NKI32390.1"/>
    <property type="molecule type" value="Genomic_DNA"/>
</dbReference>
<gene>
    <name evidence="2" type="ORF">HCU67_10580</name>
</gene>
<evidence type="ECO:0000256" key="1">
    <source>
        <dbReference type="SAM" id="SignalP"/>
    </source>
</evidence>
<sequence>MKTPRIFYLFVLLAVLFTGTSCDNTEACEEANTGAITLQNLGTEGNLHLYINPVRIGSNTPGDLSVAPGEKKSIDLAAGVPNILVRRITSTCTGDRCQIRSTTLEERSLDISSCETINMAY</sequence>
<evidence type="ECO:0000313" key="3">
    <source>
        <dbReference type="Proteomes" id="UP000718451"/>
    </source>
</evidence>
<feature type="chain" id="PRO_5046443080" evidence="1">
    <location>
        <begin position="24"/>
        <end position="121"/>
    </location>
</feature>
<feature type="signal peptide" evidence="1">
    <location>
        <begin position="1"/>
        <end position="23"/>
    </location>
</feature>
<proteinExistence type="predicted"/>
<keyword evidence="3" id="KW-1185">Reference proteome</keyword>
<comment type="caution">
    <text evidence="2">The sequence shown here is derived from an EMBL/GenBank/DDBJ whole genome shotgun (WGS) entry which is preliminary data.</text>
</comment>
<organism evidence="2 3">
    <name type="scientific">Croceivirga thetidis</name>
    <dbReference type="NCBI Taxonomy" id="2721623"/>
    <lineage>
        <taxon>Bacteria</taxon>
        <taxon>Pseudomonadati</taxon>
        <taxon>Bacteroidota</taxon>
        <taxon>Flavobacteriia</taxon>
        <taxon>Flavobacteriales</taxon>
        <taxon>Flavobacteriaceae</taxon>
        <taxon>Croceivirga</taxon>
    </lineage>
</organism>
<accession>A0ABX1GR28</accession>
<keyword evidence="1" id="KW-0732">Signal</keyword>
<protein>
    <submittedName>
        <fullName evidence="2">Uncharacterized protein</fullName>
    </submittedName>
</protein>
<evidence type="ECO:0000313" key="2">
    <source>
        <dbReference type="EMBL" id="NKI32390.1"/>
    </source>
</evidence>